<proteinExistence type="inferred from homology"/>
<comment type="caution">
    <text evidence="4">The sequence shown here is derived from an EMBL/GenBank/DDBJ whole genome shotgun (WGS) entry which is preliminary data.</text>
</comment>
<sequence>MAEDDVPVEDLKALEVKAGDEDTPGYKAPAKVDLKTIQALDADDESLVKYKQDLLKGAEDQLDEGGPNVLVKKLAICFEDRDNIELDLTGDLSALKKKSIRIKEGTLYKLKISFRVQREIVSGLRFFVSTTRKGVKVDKSSYMVGSYGPKKDEQHFTIANFEEAPKGMIARGHYVSKGKFCDDDKNVHLEWEWSFDITKDW</sequence>
<gene>
    <name evidence="4" type="ORF">CVLEPA_LOCUS14573</name>
</gene>
<dbReference type="PANTHER" id="PTHR10980:SF3">
    <property type="entry name" value="LD16419P"/>
    <property type="match status" value="1"/>
</dbReference>
<keyword evidence="5" id="KW-1185">Reference proteome</keyword>
<evidence type="ECO:0000256" key="1">
    <source>
        <dbReference type="ARBA" id="ARBA00004496"/>
    </source>
</evidence>
<protein>
    <recommendedName>
        <fullName evidence="6">Rho GDP-dissociation inhibitor 1</fullName>
    </recommendedName>
</protein>
<keyword evidence="3" id="KW-0963">Cytoplasm</keyword>
<dbReference type="PRINTS" id="PR00492">
    <property type="entry name" value="RHOGDI"/>
</dbReference>
<dbReference type="Pfam" id="PF02115">
    <property type="entry name" value="Rho_GDI"/>
    <property type="match status" value="1"/>
</dbReference>
<dbReference type="SUPFAM" id="SSF81296">
    <property type="entry name" value="E set domains"/>
    <property type="match status" value="1"/>
</dbReference>
<comment type="subcellular location">
    <subcellularLocation>
        <location evidence="1">Cytoplasm</location>
    </subcellularLocation>
</comment>
<accession>A0ABP0FZZ3</accession>
<evidence type="ECO:0000313" key="4">
    <source>
        <dbReference type="EMBL" id="CAK8683505.1"/>
    </source>
</evidence>
<dbReference type="PANTHER" id="PTHR10980">
    <property type="entry name" value="RHO GDP-DISSOCIATION INHIBITOR"/>
    <property type="match status" value="1"/>
</dbReference>
<name>A0ABP0FZZ3_CLALP</name>
<comment type="similarity">
    <text evidence="2">Belongs to the Rho GDI family.</text>
</comment>
<dbReference type="Proteomes" id="UP001642483">
    <property type="component" value="Unassembled WGS sequence"/>
</dbReference>
<evidence type="ECO:0000256" key="2">
    <source>
        <dbReference type="ARBA" id="ARBA00009758"/>
    </source>
</evidence>
<reference evidence="4 5" key="1">
    <citation type="submission" date="2024-02" db="EMBL/GenBank/DDBJ databases">
        <authorList>
            <person name="Daric V."/>
            <person name="Darras S."/>
        </authorList>
    </citation>
    <scope>NUCLEOTIDE SEQUENCE [LARGE SCALE GENOMIC DNA]</scope>
</reference>
<dbReference type="InterPro" id="IPR000406">
    <property type="entry name" value="Rho_GDI"/>
</dbReference>
<dbReference type="EMBL" id="CAWYQH010000097">
    <property type="protein sequence ID" value="CAK8683505.1"/>
    <property type="molecule type" value="Genomic_DNA"/>
</dbReference>
<dbReference type="Gene3D" id="2.70.50.30">
    <property type="entry name" value="Coagulation Factor XIII, subunit A, domain 1"/>
    <property type="match status" value="1"/>
</dbReference>
<dbReference type="InterPro" id="IPR024792">
    <property type="entry name" value="RhoGDI_dom_sf"/>
</dbReference>
<dbReference type="InterPro" id="IPR014756">
    <property type="entry name" value="Ig_E-set"/>
</dbReference>
<evidence type="ECO:0000256" key="3">
    <source>
        <dbReference type="ARBA" id="ARBA00022490"/>
    </source>
</evidence>
<evidence type="ECO:0000313" key="5">
    <source>
        <dbReference type="Proteomes" id="UP001642483"/>
    </source>
</evidence>
<organism evidence="4 5">
    <name type="scientific">Clavelina lepadiformis</name>
    <name type="common">Light-bulb sea squirt</name>
    <name type="synonym">Ascidia lepadiformis</name>
    <dbReference type="NCBI Taxonomy" id="159417"/>
    <lineage>
        <taxon>Eukaryota</taxon>
        <taxon>Metazoa</taxon>
        <taxon>Chordata</taxon>
        <taxon>Tunicata</taxon>
        <taxon>Ascidiacea</taxon>
        <taxon>Aplousobranchia</taxon>
        <taxon>Clavelinidae</taxon>
        <taxon>Clavelina</taxon>
    </lineage>
</organism>
<evidence type="ECO:0008006" key="6">
    <source>
        <dbReference type="Google" id="ProtNLM"/>
    </source>
</evidence>